<evidence type="ECO:0000313" key="3">
    <source>
        <dbReference type="EMBL" id="PXZ01569.1"/>
    </source>
</evidence>
<feature type="signal peptide" evidence="2">
    <location>
        <begin position="1"/>
        <end position="22"/>
    </location>
</feature>
<gene>
    <name evidence="3" type="ORF">DK869_00720</name>
</gene>
<organism evidence="3 4">
    <name type="scientific">Commensalibacter melissae</name>
    <dbReference type="NCBI Taxonomy" id="2070537"/>
    <lineage>
        <taxon>Bacteria</taxon>
        <taxon>Pseudomonadati</taxon>
        <taxon>Pseudomonadota</taxon>
        <taxon>Alphaproteobacteria</taxon>
        <taxon>Acetobacterales</taxon>
        <taxon>Acetobacteraceae</taxon>
    </lineage>
</organism>
<evidence type="ECO:0000256" key="1">
    <source>
        <dbReference type="ARBA" id="ARBA00022729"/>
    </source>
</evidence>
<dbReference type="Proteomes" id="UP000247565">
    <property type="component" value="Unassembled WGS sequence"/>
</dbReference>
<reference evidence="3 4" key="1">
    <citation type="submission" date="2018-05" db="EMBL/GenBank/DDBJ databases">
        <title>Reference genomes for bee gut microbiota database.</title>
        <authorList>
            <person name="Ellegaard K.M."/>
        </authorList>
    </citation>
    <scope>NUCLEOTIDE SEQUENCE [LARGE SCALE GENOMIC DNA]</scope>
    <source>
        <strain evidence="3 4">ESL0284</strain>
    </source>
</reference>
<comment type="caution">
    <text evidence="3">The sequence shown here is derived from an EMBL/GenBank/DDBJ whole genome shotgun (WGS) entry which is preliminary data.</text>
</comment>
<accession>A0A318MZU5</accession>
<name>A0A318MZU5_9PROT</name>
<dbReference type="Gene3D" id="3.30.1450.10">
    <property type="match status" value="1"/>
</dbReference>
<keyword evidence="1 2" id="KW-0732">Signal</keyword>
<dbReference type="EMBL" id="QGLT01000001">
    <property type="protein sequence ID" value="PXZ01569.1"/>
    <property type="molecule type" value="Genomic_DNA"/>
</dbReference>
<dbReference type="RefSeq" id="WP_110438088.1">
    <property type="nucleotide sequence ID" value="NZ_CP046393.1"/>
</dbReference>
<protein>
    <submittedName>
        <fullName evidence="3">Uncharacterized protein</fullName>
    </submittedName>
</protein>
<proteinExistence type="predicted"/>
<dbReference type="AlphaFoldDB" id="A0A318MZU5"/>
<evidence type="ECO:0000256" key="2">
    <source>
        <dbReference type="SAM" id="SignalP"/>
    </source>
</evidence>
<keyword evidence="4" id="KW-1185">Reference proteome</keyword>
<evidence type="ECO:0000313" key="4">
    <source>
        <dbReference type="Proteomes" id="UP000247565"/>
    </source>
</evidence>
<dbReference type="InterPro" id="IPR037873">
    <property type="entry name" value="BamE-like"/>
</dbReference>
<feature type="chain" id="PRO_5016426791" evidence="2">
    <location>
        <begin position="23"/>
        <end position="138"/>
    </location>
</feature>
<sequence>MRFLKYMIIPTTVLLMAGCESASKQTQDAQTAQNTDAHLTLGTIESQLHKGMSNASVVEIFGPPNIVTSDDQHQEVWVYDRISTMRTHSSSGGWATIVILGLGNKANTSSTSQRTLTLIVKFDHNQKVRDYSYRYSNF</sequence>
<dbReference type="PROSITE" id="PS51257">
    <property type="entry name" value="PROKAR_LIPOPROTEIN"/>
    <property type="match status" value="1"/>
</dbReference>
<dbReference type="OrthoDB" id="9795390at2"/>